<dbReference type="OrthoDB" id="10067964at2759"/>
<sequence length="333" mass="37310">MSLVLTSRRGGRFRYKGRVSPLESVRRELTGHFEKLLLTDDSILNTYHSNTVVVFTPLRLRDYTIQVKMHHSCCMWILVIATAVWTDAITGHEDKVGIKSQQAQQQQQSDIMQTMVDGGGHQSIQMTSPAESYFNDPLGPLGYLAKRAHKQYGFGLGKRLYRQYEFGLGKRSASKQYGFGLGKRAALKQYEFGLGKRASPTFYSFGLGRRASPQYSFGLGKRVSHPSFLNVDDRESDYTYNDLSEEKKRTADDMGHGQRFAFGLGKRGAGAEWDDGDGDGDDAAPIWHPAVRRARLQYGFGLGKRADRDYDATTGTEYTDTLQLADDAADINN</sequence>
<evidence type="ECO:0000313" key="1">
    <source>
        <dbReference type="EnsemblMetazoa" id="XP_029346936.1"/>
    </source>
</evidence>
<dbReference type="AlphaFoldDB" id="A0A8R2NS64"/>
<dbReference type="EnsemblMetazoa" id="XM_029491076.1">
    <property type="protein sequence ID" value="XP_029346936.1"/>
    <property type="gene ID" value="LOC100571148"/>
</dbReference>
<dbReference type="KEGG" id="api:100571148"/>
<evidence type="ECO:0000313" key="2">
    <source>
        <dbReference type="Proteomes" id="UP000007819"/>
    </source>
</evidence>
<proteinExistence type="predicted"/>
<dbReference type="Proteomes" id="UP000007819">
    <property type="component" value="Chromosome A3"/>
</dbReference>
<name>A0A8R2NS64_ACYPI</name>
<reference evidence="2" key="1">
    <citation type="submission" date="2010-06" db="EMBL/GenBank/DDBJ databases">
        <authorList>
            <person name="Jiang H."/>
            <person name="Abraham K."/>
            <person name="Ali S."/>
            <person name="Alsbrooks S.L."/>
            <person name="Anim B.N."/>
            <person name="Anosike U.S."/>
            <person name="Attaway T."/>
            <person name="Bandaranaike D.P."/>
            <person name="Battles P.K."/>
            <person name="Bell S.N."/>
            <person name="Bell A.V."/>
            <person name="Beltran B."/>
            <person name="Bickham C."/>
            <person name="Bustamante Y."/>
            <person name="Caleb T."/>
            <person name="Canada A."/>
            <person name="Cardenas V."/>
            <person name="Carter K."/>
            <person name="Chacko J."/>
            <person name="Chandrabose M.N."/>
            <person name="Chavez D."/>
            <person name="Chavez A."/>
            <person name="Chen L."/>
            <person name="Chu H.-S."/>
            <person name="Claassen K.J."/>
            <person name="Cockrell R."/>
            <person name="Collins M."/>
            <person name="Cooper J.A."/>
            <person name="Cree A."/>
            <person name="Curry S.M."/>
            <person name="Da Y."/>
            <person name="Dao M.D."/>
            <person name="Das B."/>
            <person name="Davila M.-L."/>
            <person name="Davy-Carroll L."/>
            <person name="Denson S."/>
            <person name="Dinh H."/>
            <person name="Ebong V.E."/>
            <person name="Edwards J.R."/>
            <person name="Egan A."/>
            <person name="El-Daye J."/>
            <person name="Escobedo L."/>
            <person name="Fernandez S."/>
            <person name="Fernando P.R."/>
            <person name="Flagg N."/>
            <person name="Forbes L.D."/>
            <person name="Fowler R.G."/>
            <person name="Fu Q."/>
            <person name="Gabisi R.A."/>
            <person name="Ganer J."/>
            <person name="Garbino Pronczuk A."/>
            <person name="Garcia R.M."/>
            <person name="Garner T."/>
            <person name="Garrett T.E."/>
            <person name="Gonzalez D.A."/>
            <person name="Hamid H."/>
            <person name="Hawkins E.S."/>
            <person name="Hirani K."/>
            <person name="Hogues M.E."/>
            <person name="Hollins B."/>
            <person name="Hsiao C.-H."/>
            <person name="Jabil R."/>
            <person name="James M.L."/>
            <person name="Jhangiani S.N."/>
            <person name="Johnson B."/>
            <person name="Johnson Q."/>
            <person name="Joshi V."/>
            <person name="Kalu J.B."/>
            <person name="Kam C."/>
            <person name="Kashfia A."/>
            <person name="Keebler J."/>
            <person name="Kisamo H."/>
            <person name="Kovar C.L."/>
            <person name="Lago L.A."/>
            <person name="Lai C.-Y."/>
            <person name="Laidlaw J."/>
            <person name="Lara F."/>
            <person name="Le T.-K."/>
            <person name="Lee S.L."/>
            <person name="Legall F.H."/>
            <person name="Lemon S.J."/>
            <person name="Lewis L.R."/>
            <person name="Li B."/>
            <person name="Liu Y."/>
            <person name="Liu Y.-S."/>
            <person name="Lopez J."/>
            <person name="Lozado R.J."/>
            <person name="Lu J."/>
            <person name="Madu R.C."/>
            <person name="Maheshwari M."/>
            <person name="Maheshwari R."/>
            <person name="Malloy K."/>
            <person name="Martinez E."/>
            <person name="Mathew T."/>
            <person name="Mercado I.C."/>
            <person name="Mercado C."/>
            <person name="Meyer B."/>
            <person name="Montgomery K."/>
            <person name="Morgan M.B."/>
            <person name="Munidasa M."/>
            <person name="Nazareth L.V."/>
            <person name="Nelson J."/>
            <person name="Ng B.M."/>
            <person name="Nguyen N.B."/>
            <person name="Nguyen P.Q."/>
            <person name="Nguyen T."/>
            <person name="Obregon M."/>
            <person name="Okwuonu G.O."/>
            <person name="Onwere C.G."/>
            <person name="Orozco G."/>
            <person name="Parra A."/>
            <person name="Patel S."/>
            <person name="Patil S."/>
            <person name="Perez A."/>
            <person name="Perez Y."/>
            <person name="Pham C."/>
            <person name="Primus E.L."/>
            <person name="Pu L.-L."/>
            <person name="Puazo M."/>
            <person name="Qin X."/>
            <person name="Quiroz J.B."/>
            <person name="Reese J."/>
            <person name="Richards S."/>
            <person name="Rives C.M."/>
            <person name="Robberts R."/>
            <person name="Ruiz S.J."/>
            <person name="Ruiz M.J."/>
            <person name="Santibanez J."/>
            <person name="Schneider B.W."/>
            <person name="Sisson I."/>
            <person name="Smith M."/>
            <person name="Sodergren E."/>
            <person name="Song X.-Z."/>
            <person name="Song B.B."/>
            <person name="Summersgill H."/>
            <person name="Thelus R."/>
            <person name="Thornton R.D."/>
            <person name="Trejos Z.Y."/>
            <person name="Usmani K."/>
            <person name="Vattathil S."/>
            <person name="Villasana D."/>
            <person name="Walker D.L."/>
            <person name="Wang S."/>
            <person name="Wang K."/>
            <person name="White C.S."/>
            <person name="Williams A.C."/>
            <person name="Williamson J."/>
            <person name="Wilson K."/>
            <person name="Woghiren I.O."/>
            <person name="Woodworth J.R."/>
            <person name="Worley K.C."/>
            <person name="Wright R.A."/>
            <person name="Wu W."/>
            <person name="Young L."/>
            <person name="Zhang L."/>
            <person name="Zhang J."/>
            <person name="Zhu Y."/>
            <person name="Muzny D.M."/>
            <person name="Weinstock G."/>
            <person name="Gibbs R.A."/>
        </authorList>
    </citation>
    <scope>NUCLEOTIDE SEQUENCE [LARGE SCALE GENOMIC DNA]</scope>
    <source>
        <strain evidence="2">LSR1</strain>
    </source>
</reference>
<dbReference type="GeneID" id="100571148"/>
<keyword evidence="2" id="KW-1185">Reference proteome</keyword>
<reference evidence="1" key="2">
    <citation type="submission" date="2022-06" db="UniProtKB">
        <authorList>
            <consortium name="EnsemblMetazoa"/>
        </authorList>
    </citation>
    <scope>IDENTIFICATION</scope>
</reference>
<organism evidence="1 2">
    <name type="scientific">Acyrthosiphon pisum</name>
    <name type="common">Pea aphid</name>
    <dbReference type="NCBI Taxonomy" id="7029"/>
    <lineage>
        <taxon>Eukaryota</taxon>
        <taxon>Metazoa</taxon>
        <taxon>Ecdysozoa</taxon>
        <taxon>Arthropoda</taxon>
        <taxon>Hexapoda</taxon>
        <taxon>Insecta</taxon>
        <taxon>Pterygota</taxon>
        <taxon>Neoptera</taxon>
        <taxon>Paraneoptera</taxon>
        <taxon>Hemiptera</taxon>
        <taxon>Sternorrhyncha</taxon>
        <taxon>Aphidomorpha</taxon>
        <taxon>Aphidoidea</taxon>
        <taxon>Aphididae</taxon>
        <taxon>Macrosiphini</taxon>
        <taxon>Acyrthosiphon</taxon>
    </lineage>
</organism>
<accession>A0A8R2NS64</accession>
<dbReference type="RefSeq" id="XP_029346936.1">
    <property type="nucleotide sequence ID" value="XM_029491076.1"/>
</dbReference>
<protein>
    <submittedName>
        <fullName evidence="1">Uncharacterized protein</fullName>
    </submittedName>
</protein>